<evidence type="ECO:0000256" key="5">
    <source>
        <dbReference type="ARBA" id="ARBA00023136"/>
    </source>
</evidence>
<evidence type="ECO:0000259" key="8">
    <source>
        <dbReference type="Pfam" id="PF12704"/>
    </source>
</evidence>
<gene>
    <name evidence="9" type="ORF">GCM10011514_26550</name>
</gene>
<evidence type="ECO:0000256" key="3">
    <source>
        <dbReference type="ARBA" id="ARBA00022692"/>
    </source>
</evidence>
<feature type="transmembrane region" description="Helical" evidence="6">
    <location>
        <begin position="291"/>
        <end position="313"/>
    </location>
</feature>
<name>A0A916YUN3_9BACT</name>
<organism evidence="9 10">
    <name type="scientific">Emticicia aquatilis</name>
    <dbReference type="NCBI Taxonomy" id="1537369"/>
    <lineage>
        <taxon>Bacteria</taxon>
        <taxon>Pseudomonadati</taxon>
        <taxon>Bacteroidota</taxon>
        <taxon>Cytophagia</taxon>
        <taxon>Cytophagales</taxon>
        <taxon>Leadbetterellaceae</taxon>
        <taxon>Emticicia</taxon>
    </lineage>
</organism>
<keyword evidence="10" id="KW-1185">Reference proteome</keyword>
<feature type="domain" description="MacB-like periplasmic core" evidence="8">
    <location>
        <begin position="20"/>
        <end position="244"/>
    </location>
</feature>
<dbReference type="GO" id="GO:0005886">
    <property type="term" value="C:plasma membrane"/>
    <property type="evidence" value="ECO:0007669"/>
    <property type="project" value="UniProtKB-SubCell"/>
</dbReference>
<evidence type="ECO:0000259" key="7">
    <source>
        <dbReference type="Pfam" id="PF02687"/>
    </source>
</evidence>
<evidence type="ECO:0000256" key="6">
    <source>
        <dbReference type="SAM" id="Phobius"/>
    </source>
</evidence>
<feature type="domain" description="ABC3 transporter permease C-terminal" evidence="7">
    <location>
        <begin position="684"/>
        <end position="797"/>
    </location>
</feature>
<feature type="transmembrane region" description="Helical" evidence="6">
    <location>
        <begin position="733"/>
        <end position="753"/>
    </location>
</feature>
<evidence type="ECO:0000256" key="4">
    <source>
        <dbReference type="ARBA" id="ARBA00022989"/>
    </source>
</evidence>
<keyword evidence="4 6" id="KW-1133">Transmembrane helix</keyword>
<feature type="transmembrane region" description="Helical" evidence="6">
    <location>
        <begin position="681"/>
        <end position="705"/>
    </location>
</feature>
<feature type="transmembrane region" description="Helical" evidence="6">
    <location>
        <begin position="765"/>
        <end position="785"/>
    </location>
</feature>
<reference evidence="9" key="2">
    <citation type="submission" date="2020-09" db="EMBL/GenBank/DDBJ databases">
        <authorList>
            <person name="Sun Q."/>
            <person name="Zhou Y."/>
        </authorList>
    </citation>
    <scope>NUCLEOTIDE SEQUENCE</scope>
    <source>
        <strain evidence="9">CGMCC 1.15958</strain>
    </source>
</reference>
<comment type="caution">
    <text evidence="9">The sequence shown here is derived from an EMBL/GenBank/DDBJ whole genome shotgun (WGS) entry which is preliminary data.</text>
</comment>
<evidence type="ECO:0000256" key="1">
    <source>
        <dbReference type="ARBA" id="ARBA00004651"/>
    </source>
</evidence>
<evidence type="ECO:0000313" key="9">
    <source>
        <dbReference type="EMBL" id="GGD61222.1"/>
    </source>
</evidence>
<dbReference type="RefSeq" id="WP_188766589.1">
    <property type="nucleotide sequence ID" value="NZ_BMKK01000005.1"/>
</dbReference>
<protein>
    <submittedName>
        <fullName evidence="9">ABC transporter permease</fullName>
    </submittedName>
</protein>
<dbReference type="InterPro" id="IPR050250">
    <property type="entry name" value="Macrolide_Exporter_MacB"/>
</dbReference>
<proteinExistence type="predicted"/>
<sequence length="804" mass="91209">MIRNYLKIAFRNLQKNKVYSFINIGGLAVGMAVAMLIGLWVYDEVSYNRNIQNYDRIGHVHNHVIEPLEKKADYATTMPQPVATVLRQKYGHLFKHVILLQWAGNYSIKIGENNFVKNGQFFDNGVLDMFSVKMLKGNKESLNDPQGIVISESTSKALFGEKDPIGQAIKLNNKIDCKITGVYEDIVKNSFLGDVQFIGNFENIKATFPDIKANETNWHNSSQRLFVQTNDNVSIEQANAVIKDFYFKDAPDDFKELAQKYQAILYLNPMKNWYLYSEFKDGYPAGGRITFVWLFAIVGLFVLLLACINFMNLSTARSEKRAKEVGIRKAIGSVKSQLVNQFLSESFLVVFFAFIITIILVLLSIAPFNELTDKNIQLPISNLYFWLICLFFLLTTSLLSGIYPAFYLSSFEPIKVLKGTIRLGKYASLPRKVLVVVQFTVSIILVIGTIIVYQQIQHAQNRPIGYNKESLIRIPMDDPNFNNNKLIMKEEILRNGVAEKVAFSNSPVNAIWDNWGGFTWKGKNPESESSFSVTWINEDYGKTIQWKLKQGRDYSTDFSTDTAAVIINESAAKYLGLKNPIGEYITNDDTKQRRQIIGVVEDVVADSPFEPVKMGFYWYVKNPNDLGQMLIKIKPNLSANEALTKIESIQKKLVPSAPFQVKFTSDEYGQKFKAEQRIGKLATVFTVLAIFISCLGLFGLASFMAEQRTKEIGIRKVLGASVANLWQMLSKDFVLLVLISCLIAAPIAYYFMNNWLQKYTYRTEISWWVFVASGLSALLITLFTVSYQSIKAAMMNPVKSLKSE</sequence>
<accession>A0A916YUN3</accession>
<dbReference type="EMBL" id="BMKK01000005">
    <property type="protein sequence ID" value="GGD61222.1"/>
    <property type="molecule type" value="Genomic_DNA"/>
</dbReference>
<comment type="subcellular location">
    <subcellularLocation>
        <location evidence="1">Cell membrane</location>
        <topology evidence="1">Multi-pass membrane protein</topology>
    </subcellularLocation>
</comment>
<feature type="domain" description="ABC3 transporter permease C-terminal" evidence="7">
    <location>
        <begin position="297"/>
        <end position="413"/>
    </location>
</feature>
<dbReference type="InterPro" id="IPR025857">
    <property type="entry name" value="MacB_PCD"/>
</dbReference>
<feature type="transmembrane region" description="Helical" evidence="6">
    <location>
        <begin position="383"/>
        <end position="408"/>
    </location>
</feature>
<dbReference type="PANTHER" id="PTHR30572:SF18">
    <property type="entry name" value="ABC-TYPE MACROLIDE FAMILY EXPORT SYSTEM PERMEASE COMPONENT 2"/>
    <property type="match status" value="1"/>
</dbReference>
<evidence type="ECO:0000256" key="2">
    <source>
        <dbReference type="ARBA" id="ARBA00022475"/>
    </source>
</evidence>
<reference evidence="9" key="1">
    <citation type="journal article" date="2014" name="Int. J. Syst. Evol. Microbiol.">
        <title>Complete genome sequence of Corynebacterium casei LMG S-19264T (=DSM 44701T), isolated from a smear-ripened cheese.</title>
        <authorList>
            <consortium name="US DOE Joint Genome Institute (JGI-PGF)"/>
            <person name="Walter F."/>
            <person name="Albersmeier A."/>
            <person name="Kalinowski J."/>
            <person name="Ruckert C."/>
        </authorList>
    </citation>
    <scope>NUCLEOTIDE SEQUENCE</scope>
    <source>
        <strain evidence="9">CGMCC 1.15958</strain>
    </source>
</reference>
<dbReference type="Proteomes" id="UP000609064">
    <property type="component" value="Unassembled WGS sequence"/>
</dbReference>
<feature type="transmembrane region" description="Helical" evidence="6">
    <location>
        <begin position="429"/>
        <end position="453"/>
    </location>
</feature>
<dbReference type="PANTHER" id="PTHR30572">
    <property type="entry name" value="MEMBRANE COMPONENT OF TRANSPORTER-RELATED"/>
    <property type="match status" value="1"/>
</dbReference>
<feature type="transmembrane region" description="Helical" evidence="6">
    <location>
        <begin position="21"/>
        <end position="42"/>
    </location>
</feature>
<dbReference type="Pfam" id="PF02687">
    <property type="entry name" value="FtsX"/>
    <property type="match status" value="2"/>
</dbReference>
<feature type="transmembrane region" description="Helical" evidence="6">
    <location>
        <begin position="347"/>
        <end position="368"/>
    </location>
</feature>
<dbReference type="InterPro" id="IPR003838">
    <property type="entry name" value="ABC3_permease_C"/>
</dbReference>
<dbReference type="GO" id="GO:0022857">
    <property type="term" value="F:transmembrane transporter activity"/>
    <property type="evidence" value="ECO:0007669"/>
    <property type="project" value="TreeGrafter"/>
</dbReference>
<keyword evidence="5 6" id="KW-0472">Membrane</keyword>
<feature type="domain" description="MacB-like periplasmic core" evidence="8">
    <location>
        <begin position="440"/>
        <end position="647"/>
    </location>
</feature>
<evidence type="ECO:0000313" key="10">
    <source>
        <dbReference type="Proteomes" id="UP000609064"/>
    </source>
</evidence>
<dbReference type="AlphaFoldDB" id="A0A916YUN3"/>
<keyword evidence="3 6" id="KW-0812">Transmembrane</keyword>
<keyword evidence="2" id="KW-1003">Cell membrane</keyword>
<dbReference type="Pfam" id="PF12704">
    <property type="entry name" value="MacB_PCD"/>
    <property type="match status" value="2"/>
</dbReference>